<dbReference type="EMBL" id="AAZO01003412">
    <property type="status" value="NOT_ANNOTATED_CDS"/>
    <property type="molecule type" value="Genomic_DNA"/>
</dbReference>
<keyword evidence="6" id="KW-0969">Cilium</keyword>
<dbReference type="GeneID" id="8229733"/>
<dbReference type="VEuPathDB" id="VectorBase:PHUM294420"/>
<name>E0VLV6_PEDHC</name>
<dbReference type="Gene3D" id="2.130.10.10">
    <property type="entry name" value="YVTN repeat-like/Quinoprotein amine dehydrogenase"/>
    <property type="match status" value="2"/>
</dbReference>
<dbReference type="Gene3D" id="1.25.40.470">
    <property type="match status" value="4"/>
</dbReference>
<dbReference type="InterPro" id="IPR001680">
    <property type="entry name" value="WD40_rpt"/>
</dbReference>
<dbReference type="eggNOG" id="KOG3616">
    <property type="taxonomic scope" value="Eukaryota"/>
</dbReference>
<dbReference type="HOGENOM" id="CLU_002716_0_0_1"/>
<dbReference type="OMA" id="LKRTIWQ"/>
<dbReference type="RefSeq" id="XP_002427100.1">
    <property type="nucleotide sequence ID" value="XM_002427055.1"/>
</dbReference>
<dbReference type="CTD" id="8229733"/>
<dbReference type="GO" id="GO:0042073">
    <property type="term" value="P:intraciliary transport"/>
    <property type="evidence" value="ECO:0007669"/>
    <property type="project" value="TreeGrafter"/>
</dbReference>
<organism>
    <name type="scientific">Pediculus humanus subsp. corporis</name>
    <name type="common">Body louse</name>
    <dbReference type="NCBI Taxonomy" id="121224"/>
    <lineage>
        <taxon>Eukaryota</taxon>
        <taxon>Metazoa</taxon>
        <taxon>Ecdysozoa</taxon>
        <taxon>Arthropoda</taxon>
        <taxon>Hexapoda</taxon>
        <taxon>Insecta</taxon>
        <taxon>Pterygota</taxon>
        <taxon>Neoptera</taxon>
        <taxon>Paraneoptera</taxon>
        <taxon>Psocodea</taxon>
        <taxon>Troctomorpha</taxon>
        <taxon>Phthiraptera</taxon>
        <taxon>Anoplura</taxon>
        <taxon>Pediculidae</taxon>
        <taxon>Pediculus</taxon>
    </lineage>
</organism>
<reference evidence="12" key="3">
    <citation type="submission" date="2020-05" db="UniProtKB">
        <authorList>
            <consortium name="EnsemblMetazoa"/>
        </authorList>
    </citation>
    <scope>IDENTIFICATION</scope>
    <source>
        <strain evidence="12">USDA</strain>
    </source>
</reference>
<reference evidence="11" key="2">
    <citation type="submission" date="2007-04" db="EMBL/GenBank/DDBJ databases">
        <title>The genome of the human body louse.</title>
        <authorList>
            <consortium name="The Human Body Louse Genome Consortium"/>
            <person name="Kirkness E."/>
            <person name="Walenz B."/>
            <person name="Hass B."/>
            <person name="Bruggner R."/>
            <person name="Strausberg R."/>
        </authorList>
    </citation>
    <scope>NUCLEOTIDE SEQUENCE</scope>
    <source>
        <strain evidence="11">USDA</strain>
    </source>
</reference>
<dbReference type="KEGG" id="phu:Phum_PHUM294420"/>
<evidence type="ECO:0000313" key="13">
    <source>
        <dbReference type="Proteomes" id="UP000009046"/>
    </source>
</evidence>
<dbReference type="FunCoup" id="E0VLV6">
    <property type="interactions" value="79"/>
</dbReference>
<dbReference type="InterPro" id="IPR011047">
    <property type="entry name" value="Quinoprotein_ADH-like_sf"/>
</dbReference>
<dbReference type="InterPro" id="IPR056157">
    <property type="entry name" value="TPR_IFT80_172_dom"/>
</dbReference>
<dbReference type="FunFam" id="1.25.40.470:FF:000008">
    <property type="entry name" value="Intraflagellar transport protein 172 homolog"/>
    <property type="match status" value="1"/>
</dbReference>
<evidence type="ECO:0000256" key="3">
    <source>
        <dbReference type="ARBA" id="ARBA00022574"/>
    </source>
</evidence>
<dbReference type="SUPFAM" id="SSF50978">
    <property type="entry name" value="WD40 repeat-like"/>
    <property type="match status" value="1"/>
</dbReference>
<evidence type="ECO:0000256" key="2">
    <source>
        <dbReference type="ARBA" id="ARBA00022473"/>
    </source>
</evidence>
<comment type="subcellular location">
    <subcellularLocation>
        <location evidence="1">Cell projection</location>
        <location evidence="1">Cilium</location>
    </subcellularLocation>
</comment>
<proteinExistence type="inferred from homology"/>
<evidence type="ECO:0000256" key="8">
    <source>
        <dbReference type="ARBA" id="ARBA00038130"/>
    </source>
</evidence>
<evidence type="ECO:0000256" key="6">
    <source>
        <dbReference type="ARBA" id="ARBA00023069"/>
    </source>
</evidence>
<dbReference type="FunFam" id="1.25.40.470:FF:000013">
    <property type="entry name" value="intraflagellar transport protein 172 homolog"/>
    <property type="match status" value="1"/>
</dbReference>
<dbReference type="EnsemblMetazoa" id="PHUM294420-RA">
    <property type="protein sequence ID" value="PHUM294420-PA"/>
    <property type="gene ID" value="PHUM294420"/>
</dbReference>
<dbReference type="GO" id="GO:0036064">
    <property type="term" value="C:ciliary basal body"/>
    <property type="evidence" value="ECO:0007669"/>
    <property type="project" value="TreeGrafter"/>
</dbReference>
<evidence type="ECO:0000256" key="1">
    <source>
        <dbReference type="ARBA" id="ARBA00004138"/>
    </source>
</evidence>
<dbReference type="InterPro" id="IPR056168">
    <property type="entry name" value="TPR_IF140/IFT172/WDR19"/>
</dbReference>
<feature type="domain" description="IF140/IFT172/WDR19 TPR" evidence="10">
    <location>
        <begin position="927"/>
        <end position="1227"/>
    </location>
</feature>
<dbReference type="InterPro" id="IPR015943">
    <property type="entry name" value="WD40/YVTN_repeat-like_dom_sf"/>
</dbReference>
<dbReference type="Pfam" id="PF00400">
    <property type="entry name" value="WD40"/>
    <property type="match status" value="2"/>
</dbReference>
<dbReference type="Pfam" id="PF24762">
    <property type="entry name" value="TPR_IF140-IFT172"/>
    <property type="match status" value="1"/>
</dbReference>
<dbReference type="STRING" id="121224.E0VLV6"/>
<evidence type="ECO:0000259" key="9">
    <source>
        <dbReference type="Pfam" id="PF23387"/>
    </source>
</evidence>
<keyword evidence="3" id="KW-0853">WD repeat</keyword>
<dbReference type="EMBL" id="AAZO01003413">
    <property type="status" value="NOT_ANNOTATED_CDS"/>
    <property type="molecule type" value="Genomic_DNA"/>
</dbReference>
<evidence type="ECO:0000259" key="10">
    <source>
        <dbReference type="Pfam" id="PF24762"/>
    </source>
</evidence>
<reference evidence="11" key="1">
    <citation type="submission" date="2007-04" db="EMBL/GenBank/DDBJ databases">
        <title>Annotation of Pediculus humanus corporis strain USDA.</title>
        <authorList>
            <person name="Kirkness E."/>
            <person name="Hannick L."/>
            <person name="Hass B."/>
            <person name="Bruggner R."/>
            <person name="Lawson D."/>
            <person name="Bidwell S."/>
            <person name="Joardar V."/>
            <person name="Caler E."/>
            <person name="Walenz B."/>
            <person name="Inman J."/>
            <person name="Schobel S."/>
            <person name="Galinsky K."/>
            <person name="Amedeo P."/>
            <person name="Strausberg R."/>
        </authorList>
    </citation>
    <scope>NUCLEOTIDE SEQUENCE</scope>
    <source>
        <strain evidence="11">USDA</strain>
    </source>
</reference>
<dbReference type="GO" id="GO:0030992">
    <property type="term" value="C:intraciliary transport particle B"/>
    <property type="evidence" value="ECO:0007669"/>
    <property type="project" value="TreeGrafter"/>
</dbReference>
<dbReference type="EMBL" id="AAZO01003410">
    <property type="status" value="NOT_ANNOTATED_CDS"/>
    <property type="molecule type" value="Genomic_DNA"/>
</dbReference>
<dbReference type="GO" id="GO:0005930">
    <property type="term" value="C:axoneme"/>
    <property type="evidence" value="ECO:0007669"/>
    <property type="project" value="TreeGrafter"/>
</dbReference>
<dbReference type="SMART" id="SM00320">
    <property type="entry name" value="WD40"/>
    <property type="match status" value="7"/>
</dbReference>
<feature type="domain" description="IFT80/172/WDR35 TPR" evidence="9">
    <location>
        <begin position="625"/>
        <end position="756"/>
    </location>
</feature>
<dbReference type="Proteomes" id="UP000009046">
    <property type="component" value="Unassembled WGS sequence"/>
</dbReference>
<protein>
    <submittedName>
        <fullName evidence="11 12">Wimple/ift172, putative</fullName>
    </submittedName>
</protein>
<dbReference type="SUPFAM" id="SSF48452">
    <property type="entry name" value="TPR-like"/>
    <property type="match status" value="2"/>
</dbReference>
<dbReference type="Pfam" id="PF23387">
    <property type="entry name" value="TPR_IFT80_172"/>
    <property type="match status" value="1"/>
</dbReference>
<dbReference type="SUPFAM" id="SSF50998">
    <property type="entry name" value="Quinoprotein alcohol dehydrogenase-like"/>
    <property type="match status" value="1"/>
</dbReference>
<sequence>MQLKYLQSVISPQDTSVKVVGLCWSPNNLKLAVATADRTISLFDDKGDKKDKFSLKPSDSKYGKKSFSVKCIAFSPDSTKIAVGQTDNIVYVYKIGERWGDKKVICNKFAVSSAITNLIWLSQGSLIFGTADGKVRLGNCKTNKASTLYATDSFVVSLASNFKGTGFLSGHADGTVVRYYVSDDSSMEPQGKVLVCSSPPYALAWTLNHILTAGCDKRVTIYEKDGKILRTIDYNKENEKGFTVACCSPSGQAVALGSFDRIRLLSWNSIKGIWEESTSKEIKNLYTITALHWKRDGSRVACGTLCGGVLLFESVLKRTIYKNKFEITYVGPSQVLIKSINNSDNGIMLKSQYGYEVNDVRIMGKDRYIVARTPHTIFLGDLEKNLVSEIMWPNSGRNEKFYFDNANVCLIFNVGELSLVEYGENKILGSVRTEFMNPHLISVRLNERQISGSEDNKKLAYLLDLKTICIIDLAFGVTVAHISHDAKVDWLELNETGYKLLFRDKKQRLMLLDLRSGRKEAILTNCTFWIPGSDVVVAQSLNNLCVWYNIDTPERVTLFQIKGEIVDVIRAEGRTEVIVQDGIHQLGYELDEGLVEFGTAIHDKDFGRAVLFLESMGNRPEADGMWQNLADIALSLQNLRVAERCFAALGDVSKTHFLKETIKIGTSFAEQNNTDVLSCPEVWVRLAILKKQIKEAEQIYLEQNEIDKAIEMYQKFHKWEEALKLARSKGNAESEILQERHLKWLMETRQEEKAGDLKEKEGDHLTALNLYLNAKQPGRAFRLLQNYTYLLENEQIVNKVISSLIKADMMEQAGMLYEKLNDYHKALECYKKGKIFPKAVELAKKVAPNEIKLLEEQWGDWLTESKQLDAAINHYIEARKTVKALEAAVNGRQWKKAYQIIQVIDDVESVLVYYQKIGEYFLSVKEYQLAEDMLLKCGMFREVIDMYNNAGQWDKAHKIASKYLDNDEVTTMYLSQAQALEDSGKLKEAEKVFESISKPDMAISMYKKHRKYDNMIKLVKTYHPELVTITHKHLAQELEAGKQYKLAEQHYIQSNEWKSAVNMYRLADMWDEAHRIAKTHGGTEAGNQVAFLWAKTLGGDAAVRLLNKFNLLEQCIDYCCDSYQFDFAFELGKLSMSEKLPNIHYKYALALEDGGKFQEAEEEFLEAGKPKEAISMYIHAREWEKAEAVAEKYDKNSLPDVLLAQAKNVMDRENPSAIESLLLRAQKPEMLIKYYQDNDMWVDALRICKEYLPSKLSAIQSMYDRQVGSKGSLTSVLAQAREWEQNGQFKQSIQCYIKISTLSNDKETIVNSLLKAADLTSKFADPDDAIMVSRSVCPKLIEYKQYGSAAQLYMTCDLIPEAVDAYIKGEEWSKARKIAKEYEPRLELYVENKYKEHLTMAGNIEQLADVDATAALNLLARQGSWTQCFETAKQYGSQVLHKYVAIHAAQLLKEEKSLEALNLYTKYEAPAYQQNYNIYKKITSDIFGMPDMNEPESYDVWAELRNMLFNLTENIRHSQEAESATHNEFETLLTISHYYAARSAYKGIKNLENLAAKISIALLRYTDVIPADKGFFEAGVDARAVGKDSEAFVFLNRYLDICDAIEEEQSEFTDFNEMSDFSITDFPLEVPLSATQTIDSVKHEEVKDWVLSVSMDQRIDQVLPLDDRNLYESSLTSINYAEAAALPCVVTGYPVLTGRGRKPIEFKNTGKAANRDDWNSLIMSAKTSMGSHLNDVITFINDWCGNIPSVNF</sequence>
<evidence type="ECO:0000256" key="7">
    <source>
        <dbReference type="ARBA" id="ARBA00023273"/>
    </source>
</evidence>
<comment type="similarity">
    <text evidence="8">Belongs to the IFT172 family.</text>
</comment>
<dbReference type="PANTHER" id="PTHR15722:SF2">
    <property type="entry name" value="INTRAFLAGELLAR TRANSPORT PROTEIN 172 HOMOLOG"/>
    <property type="match status" value="1"/>
</dbReference>
<evidence type="ECO:0000256" key="5">
    <source>
        <dbReference type="ARBA" id="ARBA00022803"/>
    </source>
</evidence>
<dbReference type="EMBL" id="DS235281">
    <property type="protein sequence ID" value="EEB14362.1"/>
    <property type="molecule type" value="Genomic_DNA"/>
</dbReference>
<evidence type="ECO:0000313" key="12">
    <source>
        <dbReference type="EnsemblMetazoa" id="PHUM294420-PA"/>
    </source>
</evidence>
<keyword evidence="7" id="KW-0966">Cell projection</keyword>
<dbReference type="InterPro" id="IPR036322">
    <property type="entry name" value="WD40_repeat_dom_sf"/>
</dbReference>
<keyword evidence="13" id="KW-1185">Reference proteome</keyword>
<dbReference type="InterPro" id="IPR011990">
    <property type="entry name" value="TPR-like_helical_dom_sf"/>
</dbReference>
<dbReference type="PANTHER" id="PTHR15722">
    <property type="entry name" value="IFT140/172-RELATED"/>
    <property type="match status" value="1"/>
</dbReference>
<dbReference type="EMBL" id="AAZO01003411">
    <property type="status" value="NOT_ANNOTATED_CDS"/>
    <property type="molecule type" value="Genomic_DNA"/>
</dbReference>
<gene>
    <name evidence="12" type="primary">8229733</name>
    <name evidence="11" type="ORF">Phum_PHUM294420</name>
</gene>
<keyword evidence="2" id="KW-0217">Developmental protein</keyword>
<evidence type="ECO:0000256" key="4">
    <source>
        <dbReference type="ARBA" id="ARBA00022737"/>
    </source>
</evidence>
<evidence type="ECO:0000313" key="11">
    <source>
        <dbReference type="EMBL" id="EEB14362.1"/>
    </source>
</evidence>
<keyword evidence="5" id="KW-0802">TPR repeat</keyword>
<accession>E0VLV6</accession>
<dbReference type="InParanoid" id="E0VLV6"/>
<keyword evidence="4" id="KW-0677">Repeat</keyword>
<dbReference type="OrthoDB" id="2186662at2759"/>